<dbReference type="InterPro" id="IPR021834">
    <property type="entry name" value="DUF3426"/>
</dbReference>
<evidence type="ECO:0000313" key="4">
    <source>
        <dbReference type="Proteomes" id="UP000253740"/>
    </source>
</evidence>
<feature type="domain" description="Zinc finger/thioredoxin putative" evidence="2">
    <location>
        <begin position="1"/>
        <end position="35"/>
    </location>
</feature>
<feature type="region of interest" description="Disordered" evidence="1">
    <location>
        <begin position="49"/>
        <end position="68"/>
    </location>
</feature>
<dbReference type="Pfam" id="PF13717">
    <property type="entry name" value="Zn_ribbon_4"/>
    <property type="match status" value="1"/>
</dbReference>
<organism evidence="3">
    <name type="scientific">Mizugakiibacter sediminis</name>
    <dbReference type="NCBI Taxonomy" id="1475481"/>
    <lineage>
        <taxon>Bacteria</taxon>
        <taxon>Pseudomonadati</taxon>
        <taxon>Pseudomonadota</taxon>
        <taxon>Gammaproteobacteria</taxon>
        <taxon>Lysobacterales</taxon>
        <taxon>Rhodanobacteraceae</taxon>
        <taxon>Mizugakiibacter</taxon>
    </lineage>
</organism>
<dbReference type="AlphaFoldDB" id="A0A0K8QKQ0"/>
<evidence type="ECO:0000259" key="2">
    <source>
        <dbReference type="Pfam" id="PF13717"/>
    </source>
</evidence>
<dbReference type="EMBL" id="DF970162">
    <property type="protein sequence ID" value="GAP65520.1"/>
    <property type="molecule type" value="Genomic_DNA"/>
</dbReference>
<name>A0A0K8QKQ0_9GAMM</name>
<dbReference type="Proteomes" id="UP000253740">
    <property type="component" value="Unassembled WGS sequence"/>
</dbReference>
<evidence type="ECO:0000313" key="3">
    <source>
        <dbReference type="EMBL" id="GAP65520.1"/>
    </source>
</evidence>
<protein>
    <recommendedName>
        <fullName evidence="2">Zinc finger/thioredoxin putative domain-containing protein</fullName>
    </recommendedName>
</protein>
<gene>
    <name evidence="3" type="ORF">MBSD_n0810</name>
</gene>
<dbReference type="NCBIfam" id="TIGR02098">
    <property type="entry name" value="MJ0042_CXXC"/>
    <property type="match status" value="1"/>
</dbReference>
<dbReference type="RefSeq" id="WP_062535360.1">
    <property type="nucleotide sequence ID" value="NZ_DF970162.1"/>
</dbReference>
<evidence type="ECO:0000256" key="1">
    <source>
        <dbReference type="SAM" id="MobiDB-lite"/>
    </source>
</evidence>
<dbReference type="STRING" id="1475481.GCA_000953855_00823"/>
<dbReference type="OrthoDB" id="6717714at2"/>
<accession>A0A0K8QKQ0</accession>
<dbReference type="Pfam" id="PF11906">
    <property type="entry name" value="DUF3426"/>
    <property type="match status" value="1"/>
</dbReference>
<sequence>MYTQCPECLTVFALDAASVAQAHGSVRCGHCTAVFDALATLTEALPPEPFDSLPAHTPTPAPPQLVEPVYRPQPLQPSLFAPAAAERGAAAPAFARRARAAHGGHPGRWAAGCALLALALAAQLAWAQRDALVANDTLRPWLARTCRTLHCTLPPVKDVHRLSLVSRDIRPHPSVPGALIISATLRNDADFTQPYPVLGITLSDLDENRVAMRRFLPAEYLRDPKLRAAGLAPGAEAALVFEVEDPGKNAVAFEFSFE</sequence>
<dbReference type="InterPro" id="IPR011723">
    <property type="entry name" value="Znf/thioredoxin_put"/>
</dbReference>
<proteinExistence type="predicted"/>
<reference evidence="3" key="1">
    <citation type="submission" date="2015-08" db="EMBL/GenBank/DDBJ databases">
        <title>Complete DNA Sequence of Pseudomonas syringae pv. actinidiae, the Causal Agent of Kiwifruit Canker Disease.</title>
        <authorList>
            <person name="Rikkerink E.H.A."/>
            <person name="Fineran P.C."/>
        </authorList>
    </citation>
    <scope>NUCLEOTIDE SEQUENCE</scope>
    <source>
        <strain evidence="3">SkMP5</strain>
    </source>
</reference>
<keyword evidence="4" id="KW-1185">Reference proteome</keyword>